<dbReference type="Proteomes" id="UP001652642">
    <property type="component" value="Chromosome 2"/>
</dbReference>
<dbReference type="GeneID" id="110090191"/>
<dbReference type="Gene3D" id="2.60.120.40">
    <property type="match status" value="1"/>
</dbReference>
<comment type="similarity">
    <text evidence="1">Belongs to the tumor necrosis factor family.</text>
</comment>
<dbReference type="PANTHER" id="PTHR15153">
    <property type="entry name" value="TUMOR NECROSIS FACTOR LIGAND SUPERFAMILY MEMBER 9"/>
    <property type="match status" value="1"/>
</dbReference>
<keyword evidence="2" id="KW-0472">Membrane</keyword>
<keyword evidence="2" id="KW-0812">Transmembrane</keyword>
<dbReference type="GO" id="GO:0042104">
    <property type="term" value="P:positive regulation of activated T cell proliferation"/>
    <property type="evidence" value="ECO:0007669"/>
    <property type="project" value="TreeGrafter"/>
</dbReference>
<dbReference type="GO" id="GO:0005164">
    <property type="term" value="F:tumor necrosis factor receptor binding"/>
    <property type="evidence" value="ECO:0007669"/>
    <property type="project" value="InterPro"/>
</dbReference>
<dbReference type="AlphaFoldDB" id="A0A6J0V968"/>
<keyword evidence="4" id="KW-1185">Reference proteome</keyword>
<accession>A0A6J0V968</accession>
<feature type="transmembrane region" description="Helical" evidence="2">
    <location>
        <begin position="25"/>
        <end position="45"/>
    </location>
</feature>
<evidence type="ECO:0000259" key="3">
    <source>
        <dbReference type="Pfam" id="PF00229"/>
    </source>
</evidence>
<evidence type="ECO:0000256" key="2">
    <source>
        <dbReference type="SAM" id="Phobius"/>
    </source>
</evidence>
<dbReference type="GO" id="GO:0005886">
    <property type="term" value="C:plasma membrane"/>
    <property type="evidence" value="ECO:0007669"/>
    <property type="project" value="TreeGrafter"/>
</dbReference>
<sequence length="225" mass="24778">MVAPMEVPEALSGPRLLRSCSAARCALGLTVLSLVASLTALVVTLTKQPPLPRTPLPLPRTPPPLPPAQQNYAQLVLKLNTSSINERKLDWYTNETIQGVYLGQSFEYSNKTLKVSVGGLYCIYTQINFTRNFGSTAKQEAMNASVLIHRHTADSSGSLPILTLPLDLSHRSKGTMPFKAVLYRLENNDRLHVTIKANNNGKHYGSLSSRDSFFGLFQILDTVPR</sequence>
<protein>
    <recommendedName>
        <fullName evidence="3">THD domain-containing protein</fullName>
    </recommendedName>
</protein>
<dbReference type="Pfam" id="PF00229">
    <property type="entry name" value="TNF"/>
    <property type="match status" value="1"/>
</dbReference>
<evidence type="ECO:0000313" key="4">
    <source>
        <dbReference type="Proteomes" id="UP001652642"/>
    </source>
</evidence>
<keyword evidence="2" id="KW-1133">Transmembrane helix</keyword>
<proteinExistence type="inferred from homology"/>
<reference evidence="4" key="1">
    <citation type="submission" date="2025-05" db="UniProtKB">
        <authorList>
            <consortium name="RefSeq"/>
        </authorList>
    </citation>
    <scope>NUCLEOTIDE SEQUENCE [LARGE SCALE GENOMIC DNA]</scope>
</reference>
<evidence type="ECO:0000313" key="5">
    <source>
        <dbReference type="RefSeq" id="XP_020669426.2"/>
    </source>
</evidence>
<feature type="domain" description="THD" evidence="3">
    <location>
        <begin position="89"/>
        <end position="219"/>
    </location>
</feature>
<dbReference type="GO" id="GO:0045585">
    <property type="term" value="P:positive regulation of cytotoxic T cell differentiation"/>
    <property type="evidence" value="ECO:0007669"/>
    <property type="project" value="TreeGrafter"/>
</dbReference>
<reference evidence="5" key="2">
    <citation type="submission" date="2025-08" db="UniProtKB">
        <authorList>
            <consortium name="RefSeq"/>
        </authorList>
    </citation>
    <scope>IDENTIFICATION</scope>
</reference>
<dbReference type="OrthoDB" id="10410181at2759"/>
<organism evidence="4 5">
    <name type="scientific">Pogona vitticeps</name>
    <name type="common">central bearded dragon</name>
    <dbReference type="NCBI Taxonomy" id="103695"/>
    <lineage>
        <taxon>Eukaryota</taxon>
        <taxon>Metazoa</taxon>
        <taxon>Chordata</taxon>
        <taxon>Craniata</taxon>
        <taxon>Vertebrata</taxon>
        <taxon>Euteleostomi</taxon>
        <taxon>Lepidosauria</taxon>
        <taxon>Squamata</taxon>
        <taxon>Bifurcata</taxon>
        <taxon>Unidentata</taxon>
        <taxon>Episquamata</taxon>
        <taxon>Toxicofera</taxon>
        <taxon>Iguania</taxon>
        <taxon>Acrodonta</taxon>
        <taxon>Agamidae</taxon>
        <taxon>Amphibolurinae</taxon>
        <taxon>Pogona</taxon>
    </lineage>
</organism>
<dbReference type="RefSeq" id="XP_020669426.2">
    <property type="nucleotide sequence ID" value="XM_020813767.2"/>
</dbReference>
<name>A0A6J0V968_9SAUR</name>
<dbReference type="InterPro" id="IPR006052">
    <property type="entry name" value="TNF_dom"/>
</dbReference>
<dbReference type="KEGG" id="pvt:110090191"/>
<dbReference type="SUPFAM" id="SSF49842">
    <property type="entry name" value="TNF-like"/>
    <property type="match status" value="1"/>
</dbReference>
<gene>
    <name evidence="5" type="primary">LOC110090191</name>
</gene>
<dbReference type="PANTHER" id="PTHR15153:SF0">
    <property type="entry name" value="TUMOR NECROSIS FACTOR LIGAND SUPERFAMILY MEMBER 9"/>
    <property type="match status" value="1"/>
</dbReference>
<dbReference type="InterPro" id="IPR042373">
    <property type="entry name" value="TNFSF9"/>
</dbReference>
<dbReference type="InterPro" id="IPR008983">
    <property type="entry name" value="Tumour_necrosis_fac-like_dom"/>
</dbReference>
<dbReference type="InParanoid" id="A0A6J0V968"/>
<evidence type="ECO:0000256" key="1">
    <source>
        <dbReference type="ARBA" id="ARBA00008670"/>
    </source>
</evidence>
<dbReference type="GO" id="GO:0006955">
    <property type="term" value="P:immune response"/>
    <property type="evidence" value="ECO:0007669"/>
    <property type="project" value="InterPro"/>
</dbReference>